<reference evidence="2 3" key="1">
    <citation type="submission" date="2024-08" db="EMBL/GenBank/DDBJ databases">
        <authorList>
            <person name="Cucini C."/>
            <person name="Frati F."/>
        </authorList>
    </citation>
    <scope>NUCLEOTIDE SEQUENCE [LARGE SCALE GENOMIC DNA]</scope>
</reference>
<dbReference type="EMBL" id="CAXLJM020000007">
    <property type="protein sequence ID" value="CAL8073176.1"/>
    <property type="molecule type" value="Genomic_DNA"/>
</dbReference>
<name>A0ABP1PT92_9HEXA</name>
<keyword evidence="1" id="KW-0472">Membrane</keyword>
<gene>
    <name evidence="2" type="ORF">ODALV1_LOCUS2527</name>
</gene>
<keyword evidence="1" id="KW-1133">Transmembrane helix</keyword>
<comment type="caution">
    <text evidence="2">The sequence shown here is derived from an EMBL/GenBank/DDBJ whole genome shotgun (WGS) entry which is preliminary data.</text>
</comment>
<proteinExistence type="predicted"/>
<evidence type="ECO:0000313" key="2">
    <source>
        <dbReference type="EMBL" id="CAL8073176.1"/>
    </source>
</evidence>
<evidence type="ECO:0000313" key="3">
    <source>
        <dbReference type="Proteomes" id="UP001642540"/>
    </source>
</evidence>
<keyword evidence="3" id="KW-1185">Reference proteome</keyword>
<keyword evidence="1" id="KW-0812">Transmembrane</keyword>
<feature type="transmembrane region" description="Helical" evidence="1">
    <location>
        <begin position="40"/>
        <end position="60"/>
    </location>
</feature>
<organism evidence="2 3">
    <name type="scientific">Orchesella dallaii</name>
    <dbReference type="NCBI Taxonomy" id="48710"/>
    <lineage>
        <taxon>Eukaryota</taxon>
        <taxon>Metazoa</taxon>
        <taxon>Ecdysozoa</taxon>
        <taxon>Arthropoda</taxon>
        <taxon>Hexapoda</taxon>
        <taxon>Collembola</taxon>
        <taxon>Entomobryomorpha</taxon>
        <taxon>Entomobryoidea</taxon>
        <taxon>Orchesellidae</taxon>
        <taxon>Orchesellinae</taxon>
        <taxon>Orchesella</taxon>
    </lineage>
</organism>
<accession>A0ABP1PT92</accession>
<sequence>MYMFGDYIPGFICQYLKFFSDIHTNYSDGNKNVRVRCNKFITAAFIVGNLVNLENLLLLFKKPERPQFLTSLLIQPGYTIVHRIPLMILQIWVWLHLWARDHSTK</sequence>
<dbReference type="Proteomes" id="UP001642540">
    <property type="component" value="Unassembled WGS sequence"/>
</dbReference>
<feature type="transmembrane region" description="Helical" evidence="1">
    <location>
        <begin position="80"/>
        <end position="99"/>
    </location>
</feature>
<evidence type="ECO:0000256" key="1">
    <source>
        <dbReference type="SAM" id="Phobius"/>
    </source>
</evidence>
<protein>
    <submittedName>
        <fullName evidence="2">Uncharacterized protein</fullName>
    </submittedName>
</protein>